<dbReference type="Proteomes" id="UP000554488">
    <property type="component" value="Unassembled WGS sequence"/>
</dbReference>
<dbReference type="Proteomes" id="UP001145109">
    <property type="component" value="Unassembled WGS sequence"/>
</dbReference>
<reference evidence="5 8" key="3">
    <citation type="submission" date="2020-07" db="EMBL/GenBank/DDBJ databases">
        <title>Bacterial metabolism rescues the inhibition of intestinal drug absorption by food and drug additives.</title>
        <authorList>
            <person name="Zou L."/>
            <person name="Spanogiannopoulos P."/>
            <person name="Chien H.-C."/>
            <person name="Pieper L.M."/>
            <person name="Cai W."/>
            <person name="Khuri N."/>
            <person name="Pottel J."/>
            <person name="Vora B."/>
            <person name="Ni Z."/>
            <person name="Tsakalozou E."/>
            <person name="Zhang W."/>
            <person name="Shoichet B.K."/>
            <person name="Giacomini K.M."/>
            <person name="Turnbaugh P.J."/>
        </authorList>
    </citation>
    <scope>NUCLEOTIDE SEQUENCE [LARGE SCALE GENOMIC DNA]</scope>
    <source>
        <strain evidence="5 8">F22</strain>
    </source>
</reference>
<protein>
    <submittedName>
        <fullName evidence="3 5">Helix-turn-helix</fullName>
    </submittedName>
</protein>
<feature type="domain" description="HTH cro/C1-type" evidence="1">
    <location>
        <begin position="11"/>
        <end position="65"/>
    </location>
</feature>
<evidence type="ECO:0000313" key="6">
    <source>
        <dbReference type="Proteomes" id="UP000095362"/>
    </source>
</evidence>
<dbReference type="EMBL" id="JABWDC010000014">
    <property type="protein sequence ID" value="NUN86019.1"/>
    <property type="molecule type" value="Genomic_DNA"/>
</dbReference>
<dbReference type="CDD" id="cd00093">
    <property type="entry name" value="HTH_XRE"/>
    <property type="match status" value="1"/>
</dbReference>
<evidence type="ECO:0000313" key="3">
    <source>
        <dbReference type="EMBL" id="CUO22731.1"/>
    </source>
</evidence>
<evidence type="ECO:0000313" key="5">
    <source>
        <dbReference type="EMBL" id="NUN86019.1"/>
    </source>
</evidence>
<dbReference type="SMART" id="SM00530">
    <property type="entry name" value="HTH_XRE"/>
    <property type="match status" value="1"/>
</dbReference>
<accession>A0A174DAQ7</accession>
<organism evidence="3 6">
    <name type="scientific">Coprococcus comes</name>
    <dbReference type="NCBI Taxonomy" id="410072"/>
    <lineage>
        <taxon>Bacteria</taxon>
        <taxon>Bacillati</taxon>
        <taxon>Bacillota</taxon>
        <taxon>Clostridia</taxon>
        <taxon>Lachnospirales</taxon>
        <taxon>Lachnospiraceae</taxon>
        <taxon>Coprococcus</taxon>
    </lineage>
</organism>
<evidence type="ECO:0000313" key="2">
    <source>
        <dbReference type="EMBL" id="CUM87647.1"/>
    </source>
</evidence>
<dbReference type="STRING" id="410072.ERS852525_03056"/>
<proteinExistence type="predicted"/>
<dbReference type="RefSeq" id="WP_055156206.1">
    <property type="nucleotide sequence ID" value="NZ_BSCI01000023.1"/>
</dbReference>
<gene>
    <name evidence="4" type="ORF">comes_28740</name>
    <name evidence="3" type="ORF">ERS852481_01619</name>
    <name evidence="2" type="ORF">ERS852574_01287</name>
    <name evidence="5" type="ORF">HUU93_05260</name>
</gene>
<reference evidence="4" key="4">
    <citation type="submission" date="2022-09" db="EMBL/GenBank/DDBJ databases">
        <title>Draft genome sequence of Coprococcus comes strain 31264.</title>
        <authorList>
            <person name="Atsushi H."/>
            <person name="Moriya O."/>
            <person name="Mitsuo S."/>
        </authorList>
    </citation>
    <scope>NUCLEOTIDE SEQUENCE</scope>
    <source>
        <strain evidence="4">JCM 31264</strain>
    </source>
</reference>
<dbReference type="Proteomes" id="UP000095727">
    <property type="component" value="Unassembled WGS sequence"/>
</dbReference>
<dbReference type="Proteomes" id="UP000095362">
    <property type="component" value="Unassembled WGS sequence"/>
</dbReference>
<evidence type="ECO:0000313" key="4">
    <source>
        <dbReference type="EMBL" id="GLG88327.1"/>
    </source>
</evidence>
<dbReference type="GO" id="GO:0003677">
    <property type="term" value="F:DNA binding"/>
    <property type="evidence" value="ECO:0007669"/>
    <property type="project" value="InterPro"/>
</dbReference>
<dbReference type="PaxDb" id="410072-ERS852525_03056"/>
<dbReference type="EMBL" id="CYZK01000009">
    <property type="protein sequence ID" value="CUO22731.1"/>
    <property type="molecule type" value="Genomic_DNA"/>
</dbReference>
<reference evidence="4" key="5">
    <citation type="submission" date="2022-11" db="EMBL/GenBank/DDBJ databases">
        <title>Draft genome sequence of Coprococcus comes strain 31264.</title>
        <authorList>
            <person name="Hisatomi A."/>
            <person name="Ohkuma M."/>
            <person name="Sakamoto M."/>
        </authorList>
    </citation>
    <scope>NUCLEOTIDE SEQUENCE</scope>
    <source>
        <strain evidence="4">JCM 31264</strain>
    </source>
</reference>
<evidence type="ECO:0000313" key="8">
    <source>
        <dbReference type="Proteomes" id="UP000554488"/>
    </source>
</evidence>
<dbReference type="AlphaFoldDB" id="A0A174DAQ7"/>
<dbReference type="Gene3D" id="1.10.260.40">
    <property type="entry name" value="lambda repressor-like DNA-binding domains"/>
    <property type="match status" value="1"/>
</dbReference>
<evidence type="ECO:0000259" key="1">
    <source>
        <dbReference type="PROSITE" id="PS50943"/>
    </source>
</evidence>
<reference evidence="6 7" key="1">
    <citation type="submission" date="2015-09" db="EMBL/GenBank/DDBJ databases">
        <authorList>
            <consortium name="Pathogen Informatics"/>
        </authorList>
    </citation>
    <scope>NUCLEOTIDE SEQUENCE [LARGE SCALE GENOMIC DNA]</scope>
    <source>
        <strain evidence="3 6">2789STDY5834866</strain>
        <strain evidence="2 7">2789STDY5834962</strain>
    </source>
</reference>
<dbReference type="InterPro" id="IPR001387">
    <property type="entry name" value="Cro/C1-type_HTH"/>
</dbReference>
<dbReference type="EMBL" id="BSCI01000023">
    <property type="protein sequence ID" value="GLG88327.1"/>
    <property type="molecule type" value="Genomic_DNA"/>
</dbReference>
<sequence>MNVDEKVGRNIRKYRMAYNMTLKELAVRLHKSVSTVSKYEKGDISLDISTFLELSKIFKVSPLAIIGDEIAEEEEECTYAETIEKLYMYSYDGIGKVIVKSVIEQQAVEGKNNKYKVHLFNDVSEVKEPGECGGLYTGEYEKEGFIGTYMLHNQALKSEHIMISCVNNLVNPGQQLALVSGLSNYTMLPVTFKAVISEKEIVNKEKLMNLLAFNKEDLKLMKQMNYLTIQNMR</sequence>
<evidence type="ECO:0000313" key="7">
    <source>
        <dbReference type="Proteomes" id="UP000095727"/>
    </source>
</evidence>
<name>A0A174DAQ7_9FIRM</name>
<dbReference type="SUPFAM" id="SSF47413">
    <property type="entry name" value="lambda repressor-like DNA-binding domains"/>
    <property type="match status" value="1"/>
</dbReference>
<dbReference type="Pfam" id="PF01381">
    <property type="entry name" value="HTH_3"/>
    <property type="match status" value="1"/>
</dbReference>
<reference evidence="5 8" key="2">
    <citation type="submission" date="2020-04" db="EMBL/GenBank/DDBJ databases">
        <authorList>
            <person name="Pieper L."/>
        </authorList>
    </citation>
    <scope>NUCLEOTIDE SEQUENCE [LARGE SCALE GENOMIC DNA]</scope>
    <source>
        <strain evidence="5 8">F22</strain>
    </source>
</reference>
<dbReference type="PROSITE" id="PS50943">
    <property type="entry name" value="HTH_CROC1"/>
    <property type="match status" value="1"/>
</dbReference>
<dbReference type="InterPro" id="IPR010982">
    <property type="entry name" value="Lambda_DNA-bd_dom_sf"/>
</dbReference>
<dbReference type="EMBL" id="CYXR01000007">
    <property type="protein sequence ID" value="CUM87647.1"/>
    <property type="molecule type" value="Genomic_DNA"/>
</dbReference>